<accession>A0A438IYT9</accession>
<name>A0A438IYT9_VITVI</name>
<feature type="compositionally biased region" description="Basic and acidic residues" evidence="1">
    <location>
        <begin position="232"/>
        <end position="242"/>
    </location>
</feature>
<proteinExistence type="predicted"/>
<reference evidence="2 3" key="1">
    <citation type="journal article" date="2018" name="PLoS Genet.">
        <title>Population sequencing reveals clonal diversity and ancestral inbreeding in the grapevine cultivar Chardonnay.</title>
        <authorList>
            <person name="Roach M.J."/>
            <person name="Johnson D.L."/>
            <person name="Bohlmann J."/>
            <person name="van Vuuren H.J."/>
            <person name="Jones S.J."/>
            <person name="Pretorius I.S."/>
            <person name="Schmidt S.A."/>
            <person name="Borneman A.R."/>
        </authorList>
    </citation>
    <scope>NUCLEOTIDE SEQUENCE [LARGE SCALE GENOMIC DNA]</scope>
    <source>
        <strain evidence="3">cv. Chardonnay</strain>
        <tissue evidence="2">Leaf</tissue>
    </source>
</reference>
<dbReference type="EMBL" id="QGNW01000073">
    <property type="protein sequence ID" value="RVX01853.1"/>
    <property type="molecule type" value="Genomic_DNA"/>
</dbReference>
<comment type="caution">
    <text evidence="2">The sequence shown here is derived from an EMBL/GenBank/DDBJ whole genome shotgun (WGS) entry which is preliminary data.</text>
</comment>
<feature type="compositionally biased region" description="Basic residues" evidence="1">
    <location>
        <begin position="243"/>
        <end position="254"/>
    </location>
</feature>
<gene>
    <name evidence="2" type="ORF">CK203_019348</name>
</gene>
<dbReference type="AlphaFoldDB" id="A0A438IYT9"/>
<dbReference type="Proteomes" id="UP000288805">
    <property type="component" value="Unassembled WGS sequence"/>
</dbReference>
<evidence type="ECO:0000313" key="3">
    <source>
        <dbReference type="Proteomes" id="UP000288805"/>
    </source>
</evidence>
<feature type="region of interest" description="Disordered" evidence="1">
    <location>
        <begin position="232"/>
        <end position="254"/>
    </location>
</feature>
<sequence>MFFVYWDFEGYILGPLTFGYYGVVEGKFVIKTSWQVRSGCLAFVRVLNLPYSLAAFLGHCLLAVGSDSHFLTFGIVLCRSYSAHCSIMSVKEDITSTSVADKGKKCGRIGTGTDRTNSKKPTELFTEWEFREHFHILNDSNKGNAKRHVLVWGLWAGLVEDPDRDFCPRFSLKIPGKERRDRLVEWVEKALFDRLNKLFVLVPGEHYVLKDLPFYEKVCEVNAKACQDCLEQKEKKRQEGKKPPGRYFHRSSPD</sequence>
<protein>
    <submittedName>
        <fullName evidence="2">Uncharacterized protein</fullName>
    </submittedName>
</protein>
<organism evidence="2 3">
    <name type="scientific">Vitis vinifera</name>
    <name type="common">Grape</name>
    <dbReference type="NCBI Taxonomy" id="29760"/>
    <lineage>
        <taxon>Eukaryota</taxon>
        <taxon>Viridiplantae</taxon>
        <taxon>Streptophyta</taxon>
        <taxon>Embryophyta</taxon>
        <taxon>Tracheophyta</taxon>
        <taxon>Spermatophyta</taxon>
        <taxon>Magnoliopsida</taxon>
        <taxon>eudicotyledons</taxon>
        <taxon>Gunneridae</taxon>
        <taxon>Pentapetalae</taxon>
        <taxon>rosids</taxon>
        <taxon>Vitales</taxon>
        <taxon>Vitaceae</taxon>
        <taxon>Viteae</taxon>
        <taxon>Vitis</taxon>
    </lineage>
</organism>
<evidence type="ECO:0000313" key="2">
    <source>
        <dbReference type="EMBL" id="RVX01853.1"/>
    </source>
</evidence>
<evidence type="ECO:0000256" key="1">
    <source>
        <dbReference type="SAM" id="MobiDB-lite"/>
    </source>
</evidence>